<keyword evidence="3" id="KW-1185">Reference proteome</keyword>
<evidence type="ECO:0008006" key="4">
    <source>
        <dbReference type="Google" id="ProtNLM"/>
    </source>
</evidence>
<dbReference type="EMBL" id="JBHRXX010000002">
    <property type="protein sequence ID" value="MFC3683240.1"/>
    <property type="molecule type" value="Genomic_DNA"/>
</dbReference>
<organism evidence="2 3">
    <name type="scientific">Hydrogenophaga luteola</name>
    <dbReference type="NCBI Taxonomy" id="1591122"/>
    <lineage>
        <taxon>Bacteria</taxon>
        <taxon>Pseudomonadati</taxon>
        <taxon>Pseudomonadota</taxon>
        <taxon>Betaproteobacteria</taxon>
        <taxon>Burkholderiales</taxon>
        <taxon>Comamonadaceae</taxon>
        <taxon>Hydrogenophaga</taxon>
    </lineage>
</organism>
<dbReference type="PROSITE" id="PS51257">
    <property type="entry name" value="PROKAR_LIPOPROTEIN"/>
    <property type="match status" value="1"/>
</dbReference>
<keyword evidence="1" id="KW-0732">Signal</keyword>
<name>A0ABV7W0F4_9BURK</name>
<proteinExistence type="predicted"/>
<feature type="chain" id="PRO_5047027950" description="GerMN domain-containing protein" evidence="1">
    <location>
        <begin position="33"/>
        <end position="215"/>
    </location>
</feature>
<reference evidence="3" key="1">
    <citation type="journal article" date="2019" name="Int. J. Syst. Evol. Microbiol.">
        <title>The Global Catalogue of Microorganisms (GCM) 10K type strain sequencing project: providing services to taxonomists for standard genome sequencing and annotation.</title>
        <authorList>
            <consortium name="The Broad Institute Genomics Platform"/>
            <consortium name="The Broad Institute Genome Sequencing Center for Infectious Disease"/>
            <person name="Wu L."/>
            <person name="Ma J."/>
        </authorList>
    </citation>
    <scope>NUCLEOTIDE SEQUENCE [LARGE SCALE GENOMIC DNA]</scope>
    <source>
        <strain evidence="3">KCTC 42501</strain>
    </source>
</reference>
<evidence type="ECO:0000313" key="2">
    <source>
        <dbReference type="EMBL" id="MFC3683240.1"/>
    </source>
</evidence>
<evidence type="ECO:0000313" key="3">
    <source>
        <dbReference type="Proteomes" id="UP001595729"/>
    </source>
</evidence>
<dbReference type="Proteomes" id="UP001595729">
    <property type="component" value="Unassembled WGS sequence"/>
</dbReference>
<comment type="caution">
    <text evidence="2">The sequence shown here is derived from an EMBL/GenBank/DDBJ whole genome shotgun (WGS) entry which is preliminary data.</text>
</comment>
<evidence type="ECO:0000256" key="1">
    <source>
        <dbReference type="SAM" id="SignalP"/>
    </source>
</evidence>
<accession>A0ABV7W0F4</accession>
<gene>
    <name evidence="2" type="ORF">ACFOPI_06515</name>
</gene>
<protein>
    <recommendedName>
        <fullName evidence="4">GerMN domain-containing protein</fullName>
    </recommendedName>
</protein>
<dbReference type="RefSeq" id="WP_382172273.1">
    <property type="nucleotide sequence ID" value="NZ_JBHRXX010000002.1"/>
</dbReference>
<sequence>MKQGKRSTVRRLMAGSAVFLLMLAGCAGNQVAADAPASSVGEKAVVVVSVTHDAETGRRAKAGFVLDRDSKIHSTRVLRSIEEVLGVPKGSDFDDVHGRVYVLDVEPGTHTVSSWFTITGMSRLEPRTEPPALTFDVRAGEVVYIGNLNLNHVAGRSLIGVKAVAGAVPEVRDRAAIDIPLAEKRVASIKGRVATRLLPLGDWTASPGPRKGAVE</sequence>
<feature type="signal peptide" evidence="1">
    <location>
        <begin position="1"/>
        <end position="32"/>
    </location>
</feature>